<name>A0A0C2X909_AMAMK</name>
<dbReference type="STRING" id="946122.A0A0C2X909"/>
<evidence type="ECO:0000313" key="3">
    <source>
        <dbReference type="EMBL" id="KIL70872.1"/>
    </source>
</evidence>
<dbReference type="InterPro" id="IPR046528">
    <property type="entry name" value="DUF6593"/>
</dbReference>
<proteinExistence type="predicted"/>
<dbReference type="OrthoDB" id="3332782at2759"/>
<dbReference type="AlphaFoldDB" id="A0A0C2X909"/>
<evidence type="ECO:0000259" key="2">
    <source>
        <dbReference type="Pfam" id="PF20236"/>
    </source>
</evidence>
<dbReference type="EMBL" id="KN818223">
    <property type="protein sequence ID" value="KIL70872.1"/>
    <property type="molecule type" value="Genomic_DNA"/>
</dbReference>
<dbReference type="HOGENOM" id="CLU_103808_0_0_1"/>
<feature type="domain" description="DUF6593" evidence="2">
    <location>
        <begin position="68"/>
        <end position="222"/>
    </location>
</feature>
<gene>
    <name evidence="3" type="ORF">M378DRAFT_1036586</name>
</gene>
<dbReference type="Proteomes" id="UP000054549">
    <property type="component" value="Unassembled WGS sequence"/>
</dbReference>
<feature type="compositionally biased region" description="Polar residues" evidence="1">
    <location>
        <begin position="24"/>
        <end position="33"/>
    </location>
</feature>
<evidence type="ECO:0000256" key="1">
    <source>
        <dbReference type="SAM" id="MobiDB-lite"/>
    </source>
</evidence>
<dbReference type="Pfam" id="PF20236">
    <property type="entry name" value="DUF6593"/>
    <property type="match status" value="1"/>
</dbReference>
<reference evidence="3 4" key="1">
    <citation type="submission" date="2014-04" db="EMBL/GenBank/DDBJ databases">
        <title>Evolutionary Origins and Diversification of the Mycorrhizal Mutualists.</title>
        <authorList>
            <consortium name="DOE Joint Genome Institute"/>
            <consortium name="Mycorrhizal Genomics Consortium"/>
            <person name="Kohler A."/>
            <person name="Kuo A."/>
            <person name="Nagy L.G."/>
            <person name="Floudas D."/>
            <person name="Copeland A."/>
            <person name="Barry K.W."/>
            <person name="Cichocki N."/>
            <person name="Veneault-Fourrey C."/>
            <person name="LaButti K."/>
            <person name="Lindquist E.A."/>
            <person name="Lipzen A."/>
            <person name="Lundell T."/>
            <person name="Morin E."/>
            <person name="Murat C."/>
            <person name="Riley R."/>
            <person name="Ohm R."/>
            <person name="Sun H."/>
            <person name="Tunlid A."/>
            <person name="Henrissat B."/>
            <person name="Grigoriev I.V."/>
            <person name="Hibbett D.S."/>
            <person name="Martin F."/>
        </authorList>
    </citation>
    <scope>NUCLEOTIDE SEQUENCE [LARGE SCALE GENOMIC DNA]</scope>
    <source>
        <strain evidence="3 4">Koide BX008</strain>
    </source>
</reference>
<accession>A0A0C2X909</accession>
<protein>
    <recommendedName>
        <fullName evidence="2">DUF6593 domain-containing protein</fullName>
    </recommendedName>
</protein>
<evidence type="ECO:0000313" key="4">
    <source>
        <dbReference type="Proteomes" id="UP000054549"/>
    </source>
</evidence>
<sequence>MSTSTADSTLHGDEKAGSFRTAPACTSTSTADSTKYGEKIAPSGSLGVAIVHATSASSDDILSWTCEDPRESQLFNSWGVQYRFETAANVNGKSVTTLWRMIRPNKEDRVAKFEWSSSGGLGRITIGKNIAPMADLVRVDSSIQGARAFQGPDGSTYRWRPSTTNTDILLQDSNRDVIAFFRPTKRTRYQIGDVYGELHFLRNAGAGTVMHPPMMDAVTVTAMLYQFCTARNL</sequence>
<feature type="region of interest" description="Disordered" evidence="1">
    <location>
        <begin position="1"/>
        <end position="34"/>
    </location>
</feature>
<dbReference type="InParanoid" id="A0A0C2X909"/>
<organism evidence="3 4">
    <name type="scientific">Amanita muscaria (strain Koide BX008)</name>
    <dbReference type="NCBI Taxonomy" id="946122"/>
    <lineage>
        <taxon>Eukaryota</taxon>
        <taxon>Fungi</taxon>
        <taxon>Dikarya</taxon>
        <taxon>Basidiomycota</taxon>
        <taxon>Agaricomycotina</taxon>
        <taxon>Agaricomycetes</taxon>
        <taxon>Agaricomycetidae</taxon>
        <taxon>Agaricales</taxon>
        <taxon>Pluteineae</taxon>
        <taxon>Amanitaceae</taxon>
        <taxon>Amanita</taxon>
    </lineage>
</organism>
<keyword evidence="4" id="KW-1185">Reference proteome</keyword>